<dbReference type="Proteomes" id="UP000765160">
    <property type="component" value="Unassembled WGS sequence"/>
</dbReference>
<evidence type="ECO:0000313" key="2">
    <source>
        <dbReference type="Proteomes" id="UP000765160"/>
    </source>
</evidence>
<gene>
    <name evidence="1" type="ORF">HB662_21045</name>
</gene>
<dbReference type="Pfam" id="PF05990">
    <property type="entry name" value="DUF900"/>
    <property type="match status" value="1"/>
</dbReference>
<proteinExistence type="predicted"/>
<dbReference type="GO" id="GO:0016787">
    <property type="term" value="F:hydrolase activity"/>
    <property type="evidence" value="ECO:0007669"/>
    <property type="project" value="UniProtKB-KW"/>
</dbReference>
<dbReference type="EMBL" id="JAAVTX010000006">
    <property type="protein sequence ID" value="NKE47277.1"/>
    <property type="molecule type" value="Genomic_DNA"/>
</dbReference>
<comment type="caution">
    <text evidence="1">The sequence shown here is derived from an EMBL/GenBank/DDBJ whole genome shotgun (WGS) entry which is preliminary data.</text>
</comment>
<dbReference type="InterPro" id="IPR010297">
    <property type="entry name" value="DUF900_hydrolase"/>
</dbReference>
<keyword evidence="2" id="KW-1185">Reference proteome</keyword>
<accession>A0ABX1F4L0</accession>
<keyword evidence="1" id="KW-0378">Hydrolase</keyword>
<reference evidence="1 2" key="1">
    <citation type="submission" date="2020-03" db="EMBL/GenBank/DDBJ databases">
        <title>Roseomonas selenitidurans sp. nov. isolated from soil.</title>
        <authorList>
            <person name="Liu H."/>
        </authorList>
    </citation>
    <scope>NUCLEOTIDE SEQUENCE [LARGE SCALE GENOMIC DNA]</scope>
    <source>
        <strain evidence="1 2">JCM 15073</strain>
    </source>
</reference>
<sequence length="385" mass="41643">MPKHKAPKSQAKPAKRASTTLHFATNRPRLSDGFAQDADLLAGAHHPLFLGRAEVGWVGDPIDTEAPRSLLRAPEIIGDDDFADPVGGACARLLDDWLVGAAARGAVPLFYLHGFSNSFSDALQRAAQIEEFYEAEGLALAPLVFSWPSDGRVLDPRLFAADAGLREQYLDDQRDATASAPALARLIREIWRARERAAQGVTPGASRPRLVLLAHSMGNHALACGMEALNNGLLTREMEALFAQAILVAADVAANALEPGQPLRLLPQMAEKVTVCISQDCTLSVASQIANGNRRLGHYGPTMLANLPPAVEVVDCFSGLDWESRDRILAKGGTEWDVVQHQWYRNDLKARAALAALLAGKKPPFKALELAQQLDSDRNRHAILA</sequence>
<name>A0ABX1F4L0_9PROT</name>
<protein>
    <submittedName>
        <fullName evidence="1">Alpha/beta hydrolase</fullName>
    </submittedName>
</protein>
<evidence type="ECO:0000313" key="1">
    <source>
        <dbReference type="EMBL" id="NKE47277.1"/>
    </source>
</evidence>
<organism evidence="1 2">
    <name type="scientific">Falsiroseomonas frigidaquae</name>
    <dbReference type="NCBI Taxonomy" id="487318"/>
    <lineage>
        <taxon>Bacteria</taxon>
        <taxon>Pseudomonadati</taxon>
        <taxon>Pseudomonadota</taxon>
        <taxon>Alphaproteobacteria</taxon>
        <taxon>Acetobacterales</taxon>
        <taxon>Roseomonadaceae</taxon>
        <taxon>Falsiroseomonas</taxon>
    </lineage>
</organism>
<dbReference type="RefSeq" id="WP_168052441.1">
    <property type="nucleotide sequence ID" value="NZ_JAATJR010000006.1"/>
</dbReference>